<dbReference type="InterPro" id="IPR035439">
    <property type="entry name" value="UPF0145_dom_sf"/>
</dbReference>
<dbReference type="SUPFAM" id="SSF117782">
    <property type="entry name" value="YbjQ-like"/>
    <property type="match status" value="1"/>
</dbReference>
<dbReference type="InterPro" id="IPR002765">
    <property type="entry name" value="UPF0145_YbjQ-like"/>
</dbReference>
<sequence length="134" mass="14234">MDHYWFIISAPLLAVDMSSEAVLTDGEQSLVATVTTETVPGHEIVEVLGIARGNTVRARNVGRDITQGIRNLAGGELTAYSTLLADARDQAIERMEADALEMGAEAVVNVRMETSEVTQGASEVIAYGTAVKLA</sequence>
<name>A0A897NRT8_9EURY</name>
<proteinExistence type="inferred from homology"/>
<gene>
    <name evidence="3" type="ORF">HSBGL_4115</name>
</gene>
<evidence type="ECO:0000313" key="3">
    <source>
        <dbReference type="EMBL" id="QSG13529.1"/>
    </source>
</evidence>
<evidence type="ECO:0000256" key="2">
    <source>
        <dbReference type="HAMAP-Rule" id="MF_00338"/>
    </source>
</evidence>
<dbReference type="Proteomes" id="UP000663305">
    <property type="component" value="Plasmid pHSR-Bgl01"/>
</dbReference>
<organism evidence="3 4">
    <name type="scientific">Halapricum desulfuricans</name>
    <dbReference type="NCBI Taxonomy" id="2841257"/>
    <lineage>
        <taxon>Archaea</taxon>
        <taxon>Methanobacteriati</taxon>
        <taxon>Methanobacteriota</taxon>
        <taxon>Stenosarchaea group</taxon>
        <taxon>Halobacteria</taxon>
        <taxon>Halobacteriales</taxon>
        <taxon>Haloarculaceae</taxon>
        <taxon>Halapricum</taxon>
    </lineage>
</organism>
<evidence type="ECO:0000256" key="1">
    <source>
        <dbReference type="ARBA" id="ARBA00010751"/>
    </source>
</evidence>
<reference evidence="3" key="1">
    <citation type="submission" date="2020-11" db="EMBL/GenBank/DDBJ databases">
        <title>Carbohydrate-dependent, anaerobic sulfur respiration: A novel catabolism in halophilic archaea.</title>
        <authorList>
            <person name="Sorokin D.Y."/>
            <person name="Messina E."/>
            <person name="Smedile F."/>
            <person name="La Cono V."/>
            <person name="Hallsworth J.E."/>
            <person name="Yakimov M.M."/>
        </authorList>
    </citation>
    <scope>NUCLEOTIDE SEQUENCE</scope>
    <source>
        <strain evidence="3">HSR-Bgl</strain>
        <plasmid evidence="3">pHSR-Bgl01</plasmid>
    </source>
</reference>
<dbReference type="PANTHER" id="PTHR34068">
    <property type="entry name" value="UPF0145 PROTEIN YBJQ"/>
    <property type="match status" value="1"/>
</dbReference>
<evidence type="ECO:0000313" key="4">
    <source>
        <dbReference type="Proteomes" id="UP000663305"/>
    </source>
</evidence>
<protein>
    <recommendedName>
        <fullName evidence="2">UPF0145 protein HSBGL_4115</fullName>
    </recommendedName>
</protein>
<accession>A0A897NRT8</accession>
<keyword evidence="3" id="KW-0614">Plasmid</keyword>
<dbReference type="EMBL" id="CP064790">
    <property type="protein sequence ID" value="QSG13529.1"/>
    <property type="molecule type" value="Genomic_DNA"/>
</dbReference>
<comment type="similarity">
    <text evidence="1 2">Belongs to the UPF0145 family.</text>
</comment>
<dbReference type="HAMAP" id="MF_00338">
    <property type="entry name" value="UPF0145"/>
    <property type="match status" value="1"/>
</dbReference>
<dbReference type="Pfam" id="PF01906">
    <property type="entry name" value="YbjQ_1"/>
    <property type="match status" value="1"/>
</dbReference>
<geneLocation type="plasmid" evidence="3 4">
    <name>pHSR-Bgl01</name>
</geneLocation>
<dbReference type="Gene3D" id="3.30.110.70">
    <property type="entry name" value="Hypothetical protein apc22750. Chain B"/>
    <property type="match status" value="1"/>
</dbReference>
<dbReference type="AlphaFoldDB" id="A0A897NRT8"/>
<dbReference type="PANTHER" id="PTHR34068:SF2">
    <property type="entry name" value="UPF0145 PROTEIN SCO3412"/>
    <property type="match status" value="1"/>
</dbReference>